<feature type="domain" description="Cytoskeleton protein RodZ-like C-terminal" evidence="3">
    <location>
        <begin position="246"/>
        <end position="316"/>
    </location>
</feature>
<keyword evidence="2" id="KW-1133">Transmembrane helix</keyword>
<protein>
    <submittedName>
        <fullName evidence="4">DUF4115 domain-containing protein</fullName>
    </submittedName>
</protein>
<dbReference type="InterPro" id="IPR025194">
    <property type="entry name" value="RodZ-like_C"/>
</dbReference>
<dbReference type="AlphaFoldDB" id="A0AA95NB70"/>
<reference evidence="4" key="1">
    <citation type="submission" date="2023-01" db="EMBL/GenBank/DDBJ databases">
        <title>Whole genome sequence of Paucibacter sp. S2-9 isolated from pond sediment.</title>
        <authorList>
            <person name="Jung J.Y."/>
        </authorList>
    </citation>
    <scope>NUCLEOTIDE SEQUENCE</scope>
    <source>
        <strain evidence="4">S2-9</strain>
    </source>
</reference>
<dbReference type="InterPro" id="IPR010982">
    <property type="entry name" value="Lambda_DNA-bd_dom_sf"/>
</dbReference>
<evidence type="ECO:0000259" key="3">
    <source>
        <dbReference type="Pfam" id="PF13464"/>
    </source>
</evidence>
<dbReference type="Pfam" id="PF13413">
    <property type="entry name" value="HTH_25"/>
    <property type="match status" value="1"/>
</dbReference>
<feature type="transmembrane region" description="Helical" evidence="2">
    <location>
        <begin position="130"/>
        <end position="151"/>
    </location>
</feature>
<dbReference type="InterPro" id="IPR050400">
    <property type="entry name" value="Bact_Cytoskel_RodZ"/>
</dbReference>
<feature type="compositionally biased region" description="Low complexity" evidence="1">
    <location>
        <begin position="165"/>
        <end position="185"/>
    </location>
</feature>
<dbReference type="PANTHER" id="PTHR34475:SF1">
    <property type="entry name" value="CYTOSKELETON PROTEIN RODZ"/>
    <property type="match status" value="1"/>
</dbReference>
<dbReference type="RefSeq" id="WP_285232918.1">
    <property type="nucleotide sequence ID" value="NZ_CP116346.1"/>
</dbReference>
<dbReference type="Gene3D" id="1.10.260.40">
    <property type="entry name" value="lambda repressor-like DNA-binding domains"/>
    <property type="match status" value="1"/>
</dbReference>
<evidence type="ECO:0000256" key="2">
    <source>
        <dbReference type="SAM" id="Phobius"/>
    </source>
</evidence>
<feature type="region of interest" description="Disordered" evidence="1">
    <location>
        <begin position="165"/>
        <end position="195"/>
    </location>
</feature>
<dbReference type="Proteomes" id="UP001177769">
    <property type="component" value="Chromosome"/>
</dbReference>
<accession>A0AA95NB70</accession>
<dbReference type="Pfam" id="PF13464">
    <property type="entry name" value="RodZ_C"/>
    <property type="match status" value="1"/>
</dbReference>
<dbReference type="KEGG" id="pais:PFX98_23605"/>
<keyword evidence="2" id="KW-0472">Membrane</keyword>
<evidence type="ECO:0000313" key="5">
    <source>
        <dbReference type="Proteomes" id="UP001177769"/>
    </source>
</evidence>
<proteinExistence type="predicted"/>
<organism evidence="4 5">
    <name type="scientific">Paucibacter sediminis</name>
    <dbReference type="NCBI Taxonomy" id="3019553"/>
    <lineage>
        <taxon>Bacteria</taxon>
        <taxon>Pseudomonadati</taxon>
        <taxon>Pseudomonadota</taxon>
        <taxon>Betaproteobacteria</taxon>
        <taxon>Burkholderiales</taxon>
        <taxon>Sphaerotilaceae</taxon>
        <taxon>Roseateles</taxon>
    </lineage>
</organism>
<dbReference type="CDD" id="cd00093">
    <property type="entry name" value="HTH_XRE"/>
    <property type="match status" value="1"/>
</dbReference>
<name>A0AA95NB70_9BURK</name>
<dbReference type="EMBL" id="CP116346">
    <property type="protein sequence ID" value="WIT11832.1"/>
    <property type="molecule type" value="Genomic_DNA"/>
</dbReference>
<evidence type="ECO:0000256" key="1">
    <source>
        <dbReference type="SAM" id="MobiDB-lite"/>
    </source>
</evidence>
<sequence length="318" mass="32628">MTSMVTDEAPPVSAPAVPNAPLTAGTALQAARRARGLHIAALAAMLKVPQAKLEALEADRLQDLPDATFARALATAMCRALKTDAAPVLALLPKGNEPGLERVTRGLNQPFRDRSVREEGLSLDLLKRPVVLGTVGLLLAAALVYLVPGAWLTALTERAETAVSSTTTNTAANGATSPTAGPAASLPGQPEPAPAPVLQEAAQPLAVPNASVPAEQGAAPAPLAQAVPAPVMVADAAAAAATPLHIHTRADSWVEVVDAKGQVLLSRVLRAGEQAELGGQLPLKLRIGNVAGTELSYKGKPVDLLAQARDNVARFELN</sequence>
<dbReference type="InterPro" id="IPR001387">
    <property type="entry name" value="Cro/C1-type_HTH"/>
</dbReference>
<gene>
    <name evidence="4" type="ORF">PFX98_23605</name>
</gene>
<dbReference type="GO" id="GO:0003677">
    <property type="term" value="F:DNA binding"/>
    <property type="evidence" value="ECO:0007669"/>
    <property type="project" value="InterPro"/>
</dbReference>
<keyword evidence="5" id="KW-1185">Reference proteome</keyword>
<evidence type="ECO:0000313" key="4">
    <source>
        <dbReference type="EMBL" id="WIT11832.1"/>
    </source>
</evidence>
<keyword evidence="2" id="KW-0812">Transmembrane</keyword>
<dbReference type="PANTHER" id="PTHR34475">
    <property type="match status" value="1"/>
</dbReference>